<evidence type="ECO:0000259" key="10">
    <source>
        <dbReference type="PROSITE" id="PS50071"/>
    </source>
</evidence>
<evidence type="ECO:0000313" key="11">
    <source>
        <dbReference type="EMBL" id="KAF1001974.1"/>
    </source>
</evidence>
<dbReference type="Gene3D" id="1.10.10.60">
    <property type="entry name" value="Homeodomain-like"/>
    <property type="match status" value="1"/>
</dbReference>
<keyword evidence="12" id="KW-1185">Reference proteome</keyword>
<dbReference type="SMART" id="SM00574">
    <property type="entry name" value="POX"/>
    <property type="match status" value="1"/>
</dbReference>
<evidence type="ECO:0000256" key="1">
    <source>
        <dbReference type="ARBA" id="ARBA00004123"/>
    </source>
</evidence>
<evidence type="ECO:0000256" key="2">
    <source>
        <dbReference type="ARBA" id="ARBA00006454"/>
    </source>
</evidence>
<evidence type="ECO:0000313" key="12">
    <source>
        <dbReference type="Proteomes" id="UP000593563"/>
    </source>
</evidence>
<keyword evidence="5 8" id="KW-0371">Homeobox</keyword>
<evidence type="ECO:0000256" key="6">
    <source>
        <dbReference type="ARBA" id="ARBA00023163"/>
    </source>
</evidence>
<comment type="similarity">
    <text evidence="2">Belongs to the TALE/BELL homeobox family.</text>
</comment>
<accession>A0A6L5BD34</accession>
<comment type="caution">
    <text evidence="11">The sequence shown here is derived from an EMBL/GenBank/DDBJ whole genome shotgun (WGS) entry which is preliminary data.</text>
</comment>
<name>A0A6L5BD34_APIGR</name>
<dbReference type="SMART" id="SM00389">
    <property type="entry name" value="HOX"/>
    <property type="match status" value="1"/>
</dbReference>
<evidence type="ECO:0000256" key="5">
    <source>
        <dbReference type="ARBA" id="ARBA00023155"/>
    </source>
</evidence>
<dbReference type="PANTHER" id="PTHR11850">
    <property type="entry name" value="HOMEOBOX PROTEIN TRANSCRIPTION FACTORS"/>
    <property type="match status" value="1"/>
</dbReference>
<feature type="region of interest" description="Disordered" evidence="9">
    <location>
        <begin position="653"/>
        <end position="672"/>
    </location>
</feature>
<dbReference type="Proteomes" id="UP000593563">
    <property type="component" value="Unassembled WGS sequence"/>
</dbReference>
<dbReference type="EMBL" id="WRXP01001984">
    <property type="protein sequence ID" value="KAF1001974.1"/>
    <property type="molecule type" value="Genomic_DNA"/>
</dbReference>
<dbReference type="Pfam" id="PF05920">
    <property type="entry name" value="Homeobox_KN"/>
    <property type="match status" value="1"/>
</dbReference>
<sequence length="780" mass="85998">MEMNNFSGGDSHIAQQSRRNKLRVQNSENLDEHYTSGLDQLSVHPDLIRNIKYGAMSYDFSSDMVNYVSRNESLVSAENVAVANLSHPISSNLNLSAAKAGDPHNCSNWKSLGSHQNCDFIVNNYHRNNNSISISESSSKPLFSGGEGRGSFKVNNIFSPSFHMKQSSSYGYNHDTMLHSSLVASPSPYNYQNTLQEVVTSAGVGAQGQDMVRYGGKDSSELVFLPSYNDYQVTQGRSCDGADWVNRPMEVFRNQNGQDLANKSIREHLRVGDGSNTQGLSLSLSSVSQTHNRREGQFGERNSLSDRPLDSKPFKSDYLCSSSRMSPGSKVYGSNRQNTVGITAIPHRDAAGPLGPFTGYATILKNSKYLNPTLQLMDELCRVTGSKQIELRDVYSGKKFDEDMVSAADHAVNAAHDSMVGPAKGGYSGASSSSFYSSNGVSGEAGGRSNANDSYHPEYHQKKTKLLCMQEELCRRYRQYHQQMQMVVTSFESVAGLSAAAPYISVALRTVSRHFRCLKQVISEQLGHIGRTLEEDLSSPTAGTSSSTKCDASTSGLRLIEHQKQKSCGSSMIFFEPQQAVWRPQRGLPERAVAVLRAWLFDHFLHPYPTDTDKHMLATQTGLTRNQVSNWFINARVRVWKPMVEEIHVLETKGSAESSSHKGKPDGNAAPEFITNQYDAQSINKPCGIDHSRSRDMTSSGVWNQEKRSRLECQIPPGVDAGSLMSFLPYQRGELEIGSGLGAVSLTLGLRQSAESAQQQQQQDQYQQHFGGHVIHDFAG</sequence>
<dbReference type="CDD" id="cd00086">
    <property type="entry name" value="homeodomain"/>
    <property type="match status" value="1"/>
</dbReference>
<feature type="DNA-binding region" description="Homeobox" evidence="8">
    <location>
        <begin position="581"/>
        <end position="643"/>
    </location>
</feature>
<feature type="domain" description="Homeobox" evidence="10">
    <location>
        <begin position="579"/>
        <end position="642"/>
    </location>
</feature>
<evidence type="ECO:0000256" key="8">
    <source>
        <dbReference type="PROSITE-ProRule" id="PRU00108"/>
    </source>
</evidence>
<proteinExistence type="inferred from homology"/>
<dbReference type="PROSITE" id="PS50071">
    <property type="entry name" value="HOMEOBOX_2"/>
    <property type="match status" value="1"/>
</dbReference>
<evidence type="ECO:0000256" key="3">
    <source>
        <dbReference type="ARBA" id="ARBA00023015"/>
    </source>
</evidence>
<dbReference type="AlphaFoldDB" id="A0A6L5BD34"/>
<feature type="region of interest" description="Disordered" evidence="9">
    <location>
        <begin position="1"/>
        <end position="20"/>
    </location>
</feature>
<feature type="compositionally biased region" description="Basic and acidic residues" evidence="9">
    <location>
        <begin position="292"/>
        <end position="310"/>
    </location>
</feature>
<protein>
    <recommendedName>
        <fullName evidence="10">Homeobox domain-containing protein</fullName>
    </recommendedName>
</protein>
<dbReference type="SUPFAM" id="SSF46689">
    <property type="entry name" value="Homeodomain-like"/>
    <property type="match status" value="1"/>
</dbReference>
<reference evidence="11" key="1">
    <citation type="submission" date="2020-01" db="EMBL/GenBank/DDBJ databases">
        <title>The Celery Genome Sequence Reveals Sequential Paleo-tetraploidization, Resistance Gene Elimination, Karyotype Evolution, and Functional Innovation in Apiales.</title>
        <authorList>
            <person name="Song X."/>
        </authorList>
    </citation>
    <scope>NUCLEOTIDE SEQUENCE</scope>
    <source>
        <tissue evidence="11">Leaf</tissue>
    </source>
</reference>
<dbReference type="InterPro" id="IPR006563">
    <property type="entry name" value="POX_dom"/>
</dbReference>
<evidence type="ECO:0000256" key="4">
    <source>
        <dbReference type="ARBA" id="ARBA00023125"/>
    </source>
</evidence>
<feature type="region of interest" description="Disordered" evidence="9">
    <location>
        <begin position="271"/>
        <end position="310"/>
    </location>
</feature>
<keyword evidence="6" id="KW-0804">Transcription</keyword>
<keyword evidence="3" id="KW-0805">Transcription regulation</keyword>
<evidence type="ECO:0000256" key="7">
    <source>
        <dbReference type="ARBA" id="ARBA00023242"/>
    </source>
</evidence>
<organism evidence="11 12">
    <name type="scientific">Apium graveolens</name>
    <name type="common">Celery</name>
    <dbReference type="NCBI Taxonomy" id="4045"/>
    <lineage>
        <taxon>Eukaryota</taxon>
        <taxon>Viridiplantae</taxon>
        <taxon>Streptophyta</taxon>
        <taxon>Embryophyta</taxon>
        <taxon>Tracheophyta</taxon>
        <taxon>Spermatophyta</taxon>
        <taxon>Magnoliopsida</taxon>
        <taxon>eudicotyledons</taxon>
        <taxon>Gunneridae</taxon>
        <taxon>Pentapetalae</taxon>
        <taxon>asterids</taxon>
        <taxon>campanulids</taxon>
        <taxon>Apiales</taxon>
        <taxon>Apiaceae</taxon>
        <taxon>Apioideae</taxon>
        <taxon>apioid superclade</taxon>
        <taxon>Apieae</taxon>
        <taxon>Apium</taxon>
    </lineage>
</organism>
<dbReference type="InterPro" id="IPR009057">
    <property type="entry name" value="Homeodomain-like_sf"/>
</dbReference>
<dbReference type="Pfam" id="PF07526">
    <property type="entry name" value="POX"/>
    <property type="match status" value="1"/>
</dbReference>
<dbReference type="GO" id="GO:0003677">
    <property type="term" value="F:DNA binding"/>
    <property type="evidence" value="ECO:0007669"/>
    <property type="project" value="UniProtKB-UniRule"/>
</dbReference>
<dbReference type="FunFam" id="1.10.10.60:FF:000117">
    <property type="entry name" value="BEL1-like homeodomain protein 9"/>
    <property type="match status" value="1"/>
</dbReference>
<keyword evidence="7 8" id="KW-0539">Nucleus</keyword>
<keyword evidence="4 8" id="KW-0238">DNA-binding</keyword>
<dbReference type="GO" id="GO:0006355">
    <property type="term" value="P:regulation of DNA-templated transcription"/>
    <property type="evidence" value="ECO:0007669"/>
    <property type="project" value="InterPro"/>
</dbReference>
<gene>
    <name evidence="11" type="ORF">AG4045_013567</name>
</gene>
<dbReference type="InterPro" id="IPR050224">
    <property type="entry name" value="TALE_homeobox"/>
</dbReference>
<dbReference type="GO" id="GO:0005634">
    <property type="term" value="C:nucleus"/>
    <property type="evidence" value="ECO:0007669"/>
    <property type="project" value="UniProtKB-SubCell"/>
</dbReference>
<dbReference type="InterPro" id="IPR008422">
    <property type="entry name" value="KN_HD"/>
</dbReference>
<dbReference type="InterPro" id="IPR001356">
    <property type="entry name" value="HD"/>
</dbReference>
<evidence type="ECO:0000256" key="9">
    <source>
        <dbReference type="SAM" id="MobiDB-lite"/>
    </source>
</evidence>
<comment type="subcellular location">
    <subcellularLocation>
        <location evidence="1 8">Nucleus</location>
    </subcellularLocation>
</comment>